<sequence>MIKTFHHALLTDEVDTHALTITLKSAYAPAVDRAKTRASAADVGVAARAAHRPAKYNNVTGRTNRPNGKTLTLTPAKMTGT</sequence>
<gene>
    <name evidence="2" type="ORF">UFOPK3024_00688</name>
</gene>
<protein>
    <submittedName>
        <fullName evidence="2">Unannotated protein</fullName>
    </submittedName>
</protein>
<feature type="region of interest" description="Disordered" evidence="1">
    <location>
        <begin position="57"/>
        <end position="81"/>
    </location>
</feature>
<name>A0A6J6Y3J7_9ZZZZ</name>
<accession>A0A6J6Y3J7</accession>
<dbReference type="EMBL" id="CAFAAK010000136">
    <property type="protein sequence ID" value="CAB4802633.1"/>
    <property type="molecule type" value="Genomic_DNA"/>
</dbReference>
<organism evidence="2">
    <name type="scientific">freshwater metagenome</name>
    <dbReference type="NCBI Taxonomy" id="449393"/>
    <lineage>
        <taxon>unclassified sequences</taxon>
        <taxon>metagenomes</taxon>
        <taxon>ecological metagenomes</taxon>
    </lineage>
</organism>
<proteinExistence type="predicted"/>
<evidence type="ECO:0000256" key="1">
    <source>
        <dbReference type="SAM" id="MobiDB-lite"/>
    </source>
</evidence>
<evidence type="ECO:0000313" key="2">
    <source>
        <dbReference type="EMBL" id="CAB4802633.1"/>
    </source>
</evidence>
<feature type="compositionally biased region" description="Polar residues" evidence="1">
    <location>
        <begin position="57"/>
        <end position="73"/>
    </location>
</feature>
<dbReference type="AlphaFoldDB" id="A0A6J6Y3J7"/>
<reference evidence="2" key="1">
    <citation type="submission" date="2020-05" db="EMBL/GenBank/DDBJ databases">
        <authorList>
            <person name="Chiriac C."/>
            <person name="Salcher M."/>
            <person name="Ghai R."/>
            <person name="Kavagutti S V."/>
        </authorList>
    </citation>
    <scope>NUCLEOTIDE SEQUENCE</scope>
</reference>